<dbReference type="InterPro" id="IPR058248">
    <property type="entry name" value="Lxx211020-like"/>
</dbReference>
<proteinExistence type="predicted"/>
<reference evidence="2 3" key="1">
    <citation type="submission" date="2022-01" db="EMBL/GenBank/DDBJ databases">
        <title>Maritalea mediterranea sp. nov., isolated from marine plastic residues from the Malva-rosa beach (Valencia, Spain).</title>
        <authorList>
            <person name="Vidal-Verdu A."/>
            <person name="Molina-Menor E."/>
            <person name="Pascual J."/>
            <person name="Pereto J."/>
            <person name="Porcar M."/>
        </authorList>
    </citation>
    <scope>NUCLEOTIDE SEQUENCE [LARGE SCALE GENOMIC DNA]</scope>
    <source>
        <strain evidence="2 3">P4.10X</strain>
    </source>
</reference>
<evidence type="ECO:0000313" key="3">
    <source>
        <dbReference type="Proteomes" id="UP001201217"/>
    </source>
</evidence>
<keyword evidence="3" id="KW-1185">Reference proteome</keyword>
<evidence type="ECO:0000256" key="1">
    <source>
        <dbReference type="SAM" id="SignalP"/>
    </source>
</evidence>
<name>A0ABS9EE02_9HYPH</name>
<sequence length="166" mass="17823">MSKFLNPVGVLMTALMLIAATLSPSFAEHPKMVMAGDIKIEKAWTRATPNGAKAGGAFVTLTNQGEAADRLIDAKSDVAKNVEIHEMNMTDGVMNMQQLEAGLEIKPGETVELKPGSFHIMMMGLNQTIKVDEMISITLVFEEAGDVDVMFPAAPLGAPAMDHNNH</sequence>
<organism evidence="2 3">
    <name type="scientific">Maritalea mediterranea</name>
    <dbReference type="NCBI Taxonomy" id="2909667"/>
    <lineage>
        <taxon>Bacteria</taxon>
        <taxon>Pseudomonadati</taxon>
        <taxon>Pseudomonadota</taxon>
        <taxon>Alphaproteobacteria</taxon>
        <taxon>Hyphomicrobiales</taxon>
        <taxon>Devosiaceae</taxon>
        <taxon>Maritalea</taxon>
    </lineage>
</organism>
<dbReference type="Pfam" id="PF04314">
    <property type="entry name" value="PCuAC"/>
    <property type="match status" value="1"/>
</dbReference>
<gene>
    <name evidence="2" type="ORF">L1I42_14370</name>
</gene>
<dbReference type="RefSeq" id="WP_236115358.1">
    <property type="nucleotide sequence ID" value="NZ_JAKGTI010000003.1"/>
</dbReference>
<dbReference type="InterPro" id="IPR036182">
    <property type="entry name" value="PCuAC_sf"/>
</dbReference>
<dbReference type="PANTHER" id="PTHR36302">
    <property type="entry name" value="BLR7088 PROTEIN"/>
    <property type="match status" value="1"/>
</dbReference>
<dbReference type="SUPFAM" id="SSF110087">
    <property type="entry name" value="DR1885-like metal-binding protein"/>
    <property type="match status" value="1"/>
</dbReference>
<dbReference type="InterPro" id="IPR007410">
    <property type="entry name" value="LpqE-like"/>
</dbReference>
<dbReference type="EMBL" id="JAKGTI010000003">
    <property type="protein sequence ID" value="MCF4099676.1"/>
    <property type="molecule type" value="Genomic_DNA"/>
</dbReference>
<feature type="chain" id="PRO_5046740813" evidence="1">
    <location>
        <begin position="28"/>
        <end position="166"/>
    </location>
</feature>
<feature type="signal peptide" evidence="1">
    <location>
        <begin position="1"/>
        <end position="27"/>
    </location>
</feature>
<accession>A0ABS9EE02</accession>
<dbReference type="Proteomes" id="UP001201217">
    <property type="component" value="Unassembled WGS sequence"/>
</dbReference>
<evidence type="ECO:0000313" key="2">
    <source>
        <dbReference type="EMBL" id="MCF4099676.1"/>
    </source>
</evidence>
<protein>
    <submittedName>
        <fullName evidence="2">Copper chaperone PCu(A)C</fullName>
    </submittedName>
</protein>
<comment type="caution">
    <text evidence="2">The sequence shown here is derived from an EMBL/GenBank/DDBJ whole genome shotgun (WGS) entry which is preliminary data.</text>
</comment>
<dbReference type="PANTHER" id="PTHR36302:SF1">
    <property type="entry name" value="COPPER CHAPERONE PCU(A)C"/>
    <property type="match status" value="1"/>
</dbReference>
<dbReference type="Gene3D" id="2.60.40.1890">
    <property type="entry name" value="PCu(A)C copper chaperone"/>
    <property type="match status" value="1"/>
</dbReference>
<keyword evidence="1" id="KW-0732">Signal</keyword>